<evidence type="ECO:0000256" key="5">
    <source>
        <dbReference type="ARBA" id="ARBA00023136"/>
    </source>
</evidence>
<keyword evidence="3 6" id="KW-0812">Transmembrane</keyword>
<evidence type="ECO:0000256" key="3">
    <source>
        <dbReference type="ARBA" id="ARBA00022692"/>
    </source>
</evidence>
<gene>
    <name evidence="7" type="ORF">TKK_017410</name>
</gene>
<organism evidence="7 8">
    <name type="scientific">Trichogramma kaykai</name>
    <dbReference type="NCBI Taxonomy" id="54128"/>
    <lineage>
        <taxon>Eukaryota</taxon>
        <taxon>Metazoa</taxon>
        <taxon>Ecdysozoa</taxon>
        <taxon>Arthropoda</taxon>
        <taxon>Hexapoda</taxon>
        <taxon>Insecta</taxon>
        <taxon>Pterygota</taxon>
        <taxon>Neoptera</taxon>
        <taxon>Endopterygota</taxon>
        <taxon>Hymenoptera</taxon>
        <taxon>Apocrita</taxon>
        <taxon>Proctotrupomorpha</taxon>
        <taxon>Chalcidoidea</taxon>
        <taxon>Trichogrammatidae</taxon>
        <taxon>Trichogramma</taxon>
    </lineage>
</organism>
<dbReference type="GO" id="GO:0016020">
    <property type="term" value="C:membrane"/>
    <property type="evidence" value="ECO:0007669"/>
    <property type="project" value="UniProtKB-SubCell"/>
</dbReference>
<evidence type="ECO:0000256" key="1">
    <source>
        <dbReference type="ARBA" id="ARBA00004141"/>
    </source>
</evidence>
<dbReference type="EMBL" id="JBJJXI010000137">
    <property type="protein sequence ID" value="KAL3387502.1"/>
    <property type="molecule type" value="Genomic_DNA"/>
</dbReference>
<reference evidence="7 8" key="1">
    <citation type="journal article" date="2024" name="bioRxiv">
        <title>A reference genome for Trichogramma kaykai: A tiny desert-dwelling parasitoid wasp with competing sex-ratio distorters.</title>
        <authorList>
            <person name="Culotta J."/>
            <person name="Lindsey A.R."/>
        </authorList>
    </citation>
    <scope>NUCLEOTIDE SEQUENCE [LARGE SCALE GENOMIC DNA]</scope>
    <source>
        <strain evidence="7 8">KSX58</strain>
    </source>
</reference>
<evidence type="ECO:0000256" key="4">
    <source>
        <dbReference type="ARBA" id="ARBA00022989"/>
    </source>
</evidence>
<evidence type="ECO:0000313" key="7">
    <source>
        <dbReference type="EMBL" id="KAL3387502.1"/>
    </source>
</evidence>
<comment type="caution">
    <text evidence="7">The sequence shown here is derived from an EMBL/GenBank/DDBJ whole genome shotgun (WGS) entry which is preliminary data.</text>
</comment>
<dbReference type="PANTHER" id="PTHR32001">
    <property type="entry name" value="KERATINOCYTE-ASSOCIATED PROTEIN 2"/>
    <property type="match status" value="1"/>
</dbReference>
<comment type="subcellular location">
    <subcellularLocation>
        <location evidence="1">Membrane</location>
        <topology evidence="1">Multi-pass membrane protein</topology>
    </subcellularLocation>
</comment>
<protein>
    <recommendedName>
        <fullName evidence="9">Dolichyl-diphosphooligosaccharide--protein glycosyltransferase subunit KCP2</fullName>
    </recommendedName>
</protein>
<feature type="transmembrane region" description="Helical" evidence="6">
    <location>
        <begin position="12"/>
        <end position="30"/>
    </location>
</feature>
<feature type="transmembrane region" description="Helical" evidence="6">
    <location>
        <begin position="42"/>
        <end position="62"/>
    </location>
</feature>
<dbReference type="AlphaFoldDB" id="A0ABD2W2Z0"/>
<accession>A0ABD2W2Z0</accession>
<dbReference type="Proteomes" id="UP001627154">
    <property type="component" value="Unassembled WGS sequence"/>
</dbReference>
<sequence length="140" mass="15683">MESIRTEMAVDTKVSLVLSSIVTLLLFSGMQIYKPWLISTKLHVVIAGYIGSMVFLFSLTALGNLETILFGRSFQVKFIPEVFTALVFALISAGLVHRVATTVCFFFSMMTLYFLNRISQETYSSTAHPPTANIQMKKKK</sequence>
<evidence type="ECO:0000256" key="6">
    <source>
        <dbReference type="SAM" id="Phobius"/>
    </source>
</evidence>
<evidence type="ECO:0000313" key="8">
    <source>
        <dbReference type="Proteomes" id="UP001627154"/>
    </source>
</evidence>
<dbReference type="PANTHER" id="PTHR32001:SF1">
    <property type="entry name" value="KERATINOCYTE-ASSOCIATED PROTEIN 2"/>
    <property type="match status" value="1"/>
</dbReference>
<name>A0ABD2W2Z0_9HYME</name>
<evidence type="ECO:0008006" key="9">
    <source>
        <dbReference type="Google" id="ProtNLM"/>
    </source>
</evidence>
<dbReference type="InterPro" id="IPR018614">
    <property type="entry name" value="KRTCAP2"/>
</dbReference>
<proteinExistence type="inferred from homology"/>
<comment type="similarity">
    <text evidence="2">Belongs to the KRTCAP2 family.</text>
</comment>
<keyword evidence="5 6" id="KW-0472">Membrane</keyword>
<keyword evidence="8" id="KW-1185">Reference proteome</keyword>
<feature type="transmembrane region" description="Helical" evidence="6">
    <location>
        <begin position="82"/>
        <end position="115"/>
    </location>
</feature>
<dbReference type="Pfam" id="PF09775">
    <property type="entry name" value="Keratin_assoc"/>
    <property type="match status" value="1"/>
</dbReference>
<keyword evidence="4 6" id="KW-1133">Transmembrane helix</keyword>
<evidence type="ECO:0000256" key="2">
    <source>
        <dbReference type="ARBA" id="ARBA00007279"/>
    </source>
</evidence>